<dbReference type="Proteomes" id="UP001218218">
    <property type="component" value="Unassembled WGS sequence"/>
</dbReference>
<name>A0AAD7EWN9_9AGAR</name>
<organism evidence="2 3">
    <name type="scientific">Mycena albidolilacea</name>
    <dbReference type="NCBI Taxonomy" id="1033008"/>
    <lineage>
        <taxon>Eukaryota</taxon>
        <taxon>Fungi</taxon>
        <taxon>Dikarya</taxon>
        <taxon>Basidiomycota</taxon>
        <taxon>Agaricomycotina</taxon>
        <taxon>Agaricomycetes</taxon>
        <taxon>Agaricomycetidae</taxon>
        <taxon>Agaricales</taxon>
        <taxon>Marasmiineae</taxon>
        <taxon>Mycenaceae</taxon>
        <taxon>Mycena</taxon>
    </lineage>
</organism>
<proteinExistence type="predicted"/>
<reference evidence="2" key="1">
    <citation type="submission" date="2023-03" db="EMBL/GenBank/DDBJ databases">
        <title>Massive genome expansion in bonnet fungi (Mycena s.s.) driven by repeated elements and novel gene families across ecological guilds.</title>
        <authorList>
            <consortium name="Lawrence Berkeley National Laboratory"/>
            <person name="Harder C.B."/>
            <person name="Miyauchi S."/>
            <person name="Viragh M."/>
            <person name="Kuo A."/>
            <person name="Thoen E."/>
            <person name="Andreopoulos B."/>
            <person name="Lu D."/>
            <person name="Skrede I."/>
            <person name="Drula E."/>
            <person name="Henrissat B."/>
            <person name="Morin E."/>
            <person name="Kohler A."/>
            <person name="Barry K."/>
            <person name="LaButti K."/>
            <person name="Morin E."/>
            <person name="Salamov A."/>
            <person name="Lipzen A."/>
            <person name="Mereny Z."/>
            <person name="Hegedus B."/>
            <person name="Baldrian P."/>
            <person name="Stursova M."/>
            <person name="Weitz H."/>
            <person name="Taylor A."/>
            <person name="Grigoriev I.V."/>
            <person name="Nagy L.G."/>
            <person name="Martin F."/>
            <person name="Kauserud H."/>
        </authorList>
    </citation>
    <scope>NUCLEOTIDE SEQUENCE</scope>
    <source>
        <strain evidence="2">CBHHK002</strain>
    </source>
</reference>
<feature type="region of interest" description="Disordered" evidence="1">
    <location>
        <begin position="1"/>
        <end position="26"/>
    </location>
</feature>
<feature type="compositionally biased region" description="Polar residues" evidence="1">
    <location>
        <begin position="1"/>
        <end position="10"/>
    </location>
</feature>
<keyword evidence="3" id="KW-1185">Reference proteome</keyword>
<dbReference type="EMBL" id="JARIHO010000010">
    <property type="protein sequence ID" value="KAJ7354133.1"/>
    <property type="molecule type" value="Genomic_DNA"/>
</dbReference>
<accession>A0AAD7EWN9</accession>
<evidence type="ECO:0000313" key="2">
    <source>
        <dbReference type="EMBL" id="KAJ7354133.1"/>
    </source>
</evidence>
<dbReference type="AlphaFoldDB" id="A0AAD7EWN9"/>
<sequence length="106" mass="12218">MKTPTPTINANLAVGESPQNPKKLRNHCPPSAFAKAAHLETSRKYQWNNEEKLREKSRIRMAAWRRVIKDSGEVSEEYANRVKEAHASYIRFIPPISPQPRMPPLR</sequence>
<evidence type="ECO:0000256" key="1">
    <source>
        <dbReference type="SAM" id="MobiDB-lite"/>
    </source>
</evidence>
<protein>
    <submittedName>
        <fullName evidence="2">Uncharacterized protein</fullName>
    </submittedName>
</protein>
<comment type="caution">
    <text evidence="2">The sequence shown here is derived from an EMBL/GenBank/DDBJ whole genome shotgun (WGS) entry which is preliminary data.</text>
</comment>
<gene>
    <name evidence="2" type="ORF">DFH08DRAFT_804058</name>
</gene>
<evidence type="ECO:0000313" key="3">
    <source>
        <dbReference type="Proteomes" id="UP001218218"/>
    </source>
</evidence>